<name>A0ABS8V8H9_DATST</name>
<dbReference type="Proteomes" id="UP000823775">
    <property type="component" value="Unassembled WGS sequence"/>
</dbReference>
<reference evidence="2 3" key="1">
    <citation type="journal article" date="2021" name="BMC Genomics">
        <title>Datura genome reveals duplications of psychoactive alkaloid biosynthetic genes and high mutation rate following tissue culture.</title>
        <authorList>
            <person name="Rajewski A."/>
            <person name="Carter-House D."/>
            <person name="Stajich J."/>
            <person name="Litt A."/>
        </authorList>
    </citation>
    <scope>NUCLEOTIDE SEQUENCE [LARGE SCALE GENOMIC DNA]</scope>
    <source>
        <strain evidence="2">AR-01</strain>
    </source>
</reference>
<evidence type="ECO:0000313" key="2">
    <source>
        <dbReference type="EMBL" id="MCD9642300.1"/>
    </source>
</evidence>
<keyword evidence="3" id="KW-1185">Reference proteome</keyword>
<evidence type="ECO:0000313" key="3">
    <source>
        <dbReference type="Proteomes" id="UP000823775"/>
    </source>
</evidence>
<accession>A0ABS8V8H9</accession>
<comment type="caution">
    <text evidence="2">The sequence shown here is derived from an EMBL/GenBank/DDBJ whole genome shotgun (WGS) entry which is preliminary data.</text>
</comment>
<evidence type="ECO:0000256" key="1">
    <source>
        <dbReference type="SAM" id="MobiDB-lite"/>
    </source>
</evidence>
<proteinExistence type="predicted"/>
<dbReference type="EMBL" id="JACEIK010003578">
    <property type="protein sequence ID" value="MCD9642300.1"/>
    <property type="molecule type" value="Genomic_DNA"/>
</dbReference>
<sequence length="95" mass="10633">MAVNGAIQINGNSSESESKLRFKKRPYNVVNDQNNDHGWSSKAKFGNSSTYNVVSTSKDYNHNDQDAVQNSEPQLIQGDQLSIGNITRDQYNQIL</sequence>
<organism evidence="2 3">
    <name type="scientific">Datura stramonium</name>
    <name type="common">Jimsonweed</name>
    <name type="synonym">Common thornapple</name>
    <dbReference type="NCBI Taxonomy" id="4076"/>
    <lineage>
        <taxon>Eukaryota</taxon>
        <taxon>Viridiplantae</taxon>
        <taxon>Streptophyta</taxon>
        <taxon>Embryophyta</taxon>
        <taxon>Tracheophyta</taxon>
        <taxon>Spermatophyta</taxon>
        <taxon>Magnoliopsida</taxon>
        <taxon>eudicotyledons</taxon>
        <taxon>Gunneridae</taxon>
        <taxon>Pentapetalae</taxon>
        <taxon>asterids</taxon>
        <taxon>lamiids</taxon>
        <taxon>Solanales</taxon>
        <taxon>Solanaceae</taxon>
        <taxon>Solanoideae</taxon>
        <taxon>Datureae</taxon>
        <taxon>Datura</taxon>
    </lineage>
</organism>
<protein>
    <submittedName>
        <fullName evidence="2">Uncharacterized protein</fullName>
    </submittedName>
</protein>
<gene>
    <name evidence="2" type="ORF">HAX54_029003</name>
</gene>
<feature type="region of interest" description="Disordered" evidence="1">
    <location>
        <begin position="1"/>
        <end position="48"/>
    </location>
</feature>